<feature type="compositionally biased region" description="Basic residues" evidence="1">
    <location>
        <begin position="661"/>
        <end position="671"/>
    </location>
</feature>
<feature type="compositionally biased region" description="Acidic residues" evidence="1">
    <location>
        <begin position="931"/>
        <end position="940"/>
    </location>
</feature>
<feature type="compositionally biased region" description="Basic and acidic residues" evidence="1">
    <location>
        <begin position="406"/>
        <end position="415"/>
    </location>
</feature>
<feature type="compositionally biased region" description="Low complexity" evidence="1">
    <location>
        <begin position="309"/>
        <end position="324"/>
    </location>
</feature>
<reference evidence="3" key="1">
    <citation type="submission" date="2023-01" db="EMBL/GenBank/DDBJ databases">
        <title>The chitinases involved in constricting ring structure development in the nematode-trapping fungus Drechslerella dactyloides.</title>
        <authorList>
            <person name="Wang R."/>
            <person name="Zhang L."/>
            <person name="Tang P."/>
            <person name="Li S."/>
            <person name="Liang L."/>
        </authorList>
    </citation>
    <scope>NUCLEOTIDE SEQUENCE</scope>
    <source>
        <strain evidence="3">YMF1.00031</strain>
    </source>
</reference>
<organism evidence="3 4">
    <name type="scientific">Drechslerella dactyloides</name>
    <name type="common">Nematode-trapping fungus</name>
    <name type="synonym">Arthrobotrys dactyloides</name>
    <dbReference type="NCBI Taxonomy" id="74499"/>
    <lineage>
        <taxon>Eukaryota</taxon>
        <taxon>Fungi</taxon>
        <taxon>Dikarya</taxon>
        <taxon>Ascomycota</taxon>
        <taxon>Pezizomycotina</taxon>
        <taxon>Orbiliomycetes</taxon>
        <taxon>Orbiliales</taxon>
        <taxon>Orbiliaceae</taxon>
        <taxon>Drechslerella</taxon>
    </lineage>
</organism>
<feature type="region of interest" description="Disordered" evidence="1">
    <location>
        <begin position="1319"/>
        <end position="1348"/>
    </location>
</feature>
<feature type="compositionally biased region" description="Acidic residues" evidence="1">
    <location>
        <begin position="1144"/>
        <end position="1159"/>
    </location>
</feature>
<feature type="compositionally biased region" description="Polar residues" evidence="1">
    <location>
        <begin position="1336"/>
        <end position="1348"/>
    </location>
</feature>
<feature type="compositionally biased region" description="Polar residues" evidence="1">
    <location>
        <begin position="990"/>
        <end position="1012"/>
    </location>
</feature>
<feature type="compositionally biased region" description="Low complexity" evidence="1">
    <location>
        <begin position="899"/>
        <end position="908"/>
    </location>
</feature>
<evidence type="ECO:0000259" key="2">
    <source>
        <dbReference type="Pfam" id="PF24054"/>
    </source>
</evidence>
<feature type="compositionally biased region" description="Polar residues" evidence="1">
    <location>
        <begin position="947"/>
        <end position="959"/>
    </location>
</feature>
<dbReference type="Pfam" id="PF24054">
    <property type="entry name" value="DUF7357"/>
    <property type="match status" value="1"/>
</dbReference>
<feature type="compositionally biased region" description="Acidic residues" evidence="1">
    <location>
        <begin position="854"/>
        <end position="890"/>
    </location>
</feature>
<feature type="compositionally biased region" description="Polar residues" evidence="1">
    <location>
        <begin position="689"/>
        <end position="710"/>
    </location>
</feature>
<accession>A0AAD6J4T1</accession>
<sequence>MRRVRLVISRPEVPHVRILWPLDTKISQNPRYSVYDLLSDVSAVIPLDNWNLGLEDYVAEHAGCELLHFMPIGELIGDNDELTIRPLTRTEAKEYLKGGRRQISTTGRKLQDGVPIGRAFITPAPDRPRIEGGEPPAKRRRTRRNQEPEDEESESIDLWGPVVGDSTQNTAGGSTSTSVSRSKRVRFEEEESQDTDTSSALALADLEDDEEDDDESDDDFNPDASEDEDEDTSSDEEEEEEGDGHNVEEDVPTTKRGPEDPEKDIEAAPKQTEEKLDKSDDSDSESSSSDSSSDSDESSVADSSDDGSMESSELEASSFSGFDSSDSDSDSSSESDESDSDSQSEPEEVSSKVVTKKTKAPPPPPVAPGGIPFEGTATTKSRNQRRRETKALAKLIKNQILPVGSTKEDMRKLREQGQPLKTIDSPAAAPSASSDSVTISSGTISTTSRKDAEIRGTGSSGNGSQTDANLSSTHDFPMYTPMEPLEVTVEQMEITIDVPATSPAQSEQPPQSDEVSSSPVGNRRHRPVASDAAKRLILGGLGLRKPRNQAEEDKLRADWKKANSKYVGNKGKGFLDSMVGKEGVHSRYDENGEAATEVPKVDQVAKVTDPDAWKKQMRVFAVECNPNYYDEDGGDRLATPSFPFDQRQLFRNTQWSTTTTRKNKKKQKKGRSQQLEAAQEESWDASYYDDSSMQVDSAQRSAPVERSTQGEGDDDDLPPVPSNLSDYPMLQQPVLPESVIVFTRLVLDKAIPQQKQATARVLSVNGSNIKYQLAKRDRPKAVYNALGERVFGPFHMPGTEEDTDNGIEEQSLDDMYDGHVIKEGAAPAADLEVAVEEPESERVPETVRGSQSLDQDDNGDQSLPQDEDEDLPMLEPVEEEEESPELEDDDLSRLSGAVQQSSFQSSSFAEPPFQTNGSCGYGHDSEHDTDPEPEGDEDSQDIAKDSVPSTRPMHTTSDIVQEEDFESSAEAYRFEDALTQDIDAQDGRPPTTSSQLEGTLFQTAPESHSSPRSDPLVQVRGTPDPALLRSPSARSSPSINNNWDLSVDISALEPAEVDKIKKMVKVKEECPEDTELLRQALKPFHHPSEATPDDANITVDISSPASLKIKRERLSTEEALVSSPIAALQDITERSANNNPIDLDAQDDYDGGADVEDSDHAETGTGSRSLGKDESPPAPPALTLPRGFIPTIGPIKKSDGTFQRRRKTGALFRNRPSIDQEDQRRIVSAPAAPIAIKQEFHENSAEDDDDFAIPSTMPVRSLTNGKTAISGRNEWRMSTKLPDFITLDSDDDAPPRASLQVIGGEDAPVIPGKPKFSKKMVMKRRHIPRRSESVDPESSQWRPISSQQ</sequence>
<feature type="domain" description="DUF7357" evidence="2">
    <location>
        <begin position="3"/>
        <end position="131"/>
    </location>
</feature>
<feature type="region of interest" description="Disordered" evidence="1">
    <location>
        <begin position="1118"/>
        <end position="1224"/>
    </location>
</feature>
<feature type="compositionally biased region" description="Basic residues" evidence="1">
    <location>
        <begin position="1319"/>
        <end position="1328"/>
    </location>
</feature>
<feature type="region of interest" description="Disordered" evidence="1">
    <location>
        <begin position="629"/>
        <end position="728"/>
    </location>
</feature>
<feature type="compositionally biased region" description="Polar residues" evidence="1">
    <location>
        <begin position="502"/>
        <end position="520"/>
    </location>
</feature>
<evidence type="ECO:0000256" key="1">
    <source>
        <dbReference type="SAM" id="MobiDB-lite"/>
    </source>
</evidence>
<protein>
    <recommendedName>
        <fullName evidence="2">DUF7357 domain-containing protein</fullName>
    </recommendedName>
</protein>
<feature type="compositionally biased region" description="Polar residues" evidence="1">
    <location>
        <begin position="462"/>
        <end position="474"/>
    </location>
</feature>
<proteinExistence type="predicted"/>
<evidence type="ECO:0000313" key="3">
    <source>
        <dbReference type="EMBL" id="KAJ6264404.1"/>
    </source>
</evidence>
<feature type="region of interest" description="Disordered" evidence="1">
    <location>
        <begin position="832"/>
        <end position="1042"/>
    </location>
</feature>
<feature type="compositionally biased region" description="Basic and acidic residues" evidence="1">
    <location>
        <begin position="243"/>
        <end position="281"/>
    </location>
</feature>
<feature type="compositionally biased region" description="Acidic residues" evidence="1">
    <location>
        <begin position="325"/>
        <end position="348"/>
    </location>
</feature>
<dbReference type="Proteomes" id="UP001221413">
    <property type="component" value="Unassembled WGS sequence"/>
</dbReference>
<feature type="region of interest" description="Disordered" evidence="1">
    <location>
        <begin position="1242"/>
        <end position="1265"/>
    </location>
</feature>
<feature type="compositionally biased region" description="Acidic residues" evidence="1">
    <location>
        <begin position="205"/>
        <end position="242"/>
    </location>
</feature>
<feature type="region of interest" description="Disordered" evidence="1">
    <location>
        <begin position="98"/>
        <end position="532"/>
    </location>
</feature>
<feature type="compositionally biased region" description="Low complexity" evidence="1">
    <location>
        <begin position="424"/>
        <end position="447"/>
    </location>
</feature>
<dbReference type="InterPro" id="IPR055781">
    <property type="entry name" value="DUF7357"/>
</dbReference>
<gene>
    <name evidence="3" type="ORF">Dda_0550</name>
</gene>
<feature type="compositionally biased region" description="Acidic residues" evidence="1">
    <location>
        <begin position="293"/>
        <end position="308"/>
    </location>
</feature>
<feature type="compositionally biased region" description="Low complexity" evidence="1">
    <location>
        <begin position="1025"/>
        <end position="1038"/>
    </location>
</feature>
<dbReference type="EMBL" id="JAQGDS010000001">
    <property type="protein sequence ID" value="KAJ6264404.1"/>
    <property type="molecule type" value="Genomic_DNA"/>
</dbReference>
<comment type="caution">
    <text evidence="3">The sequence shown here is derived from an EMBL/GenBank/DDBJ whole genome shotgun (WGS) entry which is preliminary data.</text>
</comment>
<keyword evidence="4" id="KW-1185">Reference proteome</keyword>
<name>A0AAD6J4T1_DREDA</name>
<feature type="compositionally biased region" description="Low complexity" evidence="1">
    <location>
        <begin position="195"/>
        <end position="204"/>
    </location>
</feature>
<evidence type="ECO:0000313" key="4">
    <source>
        <dbReference type="Proteomes" id="UP001221413"/>
    </source>
</evidence>